<sequence length="855" mass="94942">MSSLSSSSLSQAIVIDNGSFMCRAGWSGNADPSLAVKNIIARLRTKTEQDEQKDYLGDQVKDWDTLSKWRFRQQLDRDVVTNFTVAEDMLDFVFRSLLDQDQASSSSHQASSSGDGQAPVAHAARRRARDVRWRGSSHGEYCVGRIDHPIVMTETMCNPNSQRAFMNELLFECYNVPAVSYGVDSLFSLHYNAKPATSRQASVLTAPLSPPLSPHAQHLLPIASSSTALVLAAGNYHTHVIPYINGRVDSTNAKRIAQGGHQCISYLNSLLSLKYPQHKAAFTGTRCTEWFWQHCRVAHDYDEELRSWHQREFDADAWTSAAVVIQLPFTAPTVRAPEISEEEQQQRKAAQAERFRKMLDKRQEVYEAAIVAEAEQRLRLEESEQQRRQRWDSSTNTNRQAQRNAALAASRPGLLPDRAALPSAPVGTELVGNGESDAQPAHVAAASAPVESDQPDGSNSAISDTPAAPAAAAETETSTADNTSGSSEIDLTSSTQPQSEASVTSAPLVDISEEQLTPAQLREQRKLQIVAIIKEERLVARKARQGKFKREVQEMKLNPVESAAALRESRNELLRARERRLKQKEQLSDKRSAASRQRMRLIVQQMHQSGTSLKVSADDMAMAGSGDVDSSDTFGLNDDDWQVYHEMQRKDAGGSDSENERIQLERYERQLRIIDPTFVAEEKRLAAPESLAEMHQVELAAEQHRIPEILFQPSLLGSDQAGLIETIAFVLKHYNAATQQQLARNVFLTGGTSSLPGIGQRILQNMVSIRPFRSVIEIRHATDPLLDAWRGASLWGNEQVGSATQLSHLSPAFITRQEYEEKGSEYLKEHSFSNLYFPTPAVLSTAMDEGGEEDD</sequence>
<gene>
    <name evidence="5" type="ORF">CAOG_007306</name>
</gene>
<dbReference type="Gene3D" id="2.30.36.70">
    <property type="entry name" value="Actin, Chain A, domain 2"/>
    <property type="match status" value="1"/>
</dbReference>
<feature type="compositionally biased region" description="Low complexity" evidence="4">
    <location>
        <begin position="463"/>
        <end position="481"/>
    </location>
</feature>
<feature type="region of interest" description="Disordered" evidence="4">
    <location>
        <begin position="104"/>
        <end position="132"/>
    </location>
</feature>
<dbReference type="SMART" id="SM00268">
    <property type="entry name" value="ACTIN"/>
    <property type="match status" value="1"/>
</dbReference>
<feature type="compositionally biased region" description="Polar residues" evidence="4">
    <location>
        <begin position="482"/>
        <end position="505"/>
    </location>
</feature>
<evidence type="ECO:0000313" key="6">
    <source>
        <dbReference type="Proteomes" id="UP000008743"/>
    </source>
</evidence>
<keyword evidence="6" id="KW-1185">Reference proteome</keyword>
<comment type="subcellular location">
    <subcellularLocation>
        <location evidence="1">Nucleus</location>
    </subcellularLocation>
</comment>
<dbReference type="InterPro" id="IPR004000">
    <property type="entry name" value="Actin"/>
</dbReference>
<organism evidence="5 6">
    <name type="scientific">Capsaspora owczarzaki (strain ATCC 30864)</name>
    <dbReference type="NCBI Taxonomy" id="595528"/>
    <lineage>
        <taxon>Eukaryota</taxon>
        <taxon>Filasterea</taxon>
        <taxon>Capsaspora</taxon>
    </lineage>
</organism>
<evidence type="ECO:0008006" key="7">
    <source>
        <dbReference type="Google" id="ProtNLM"/>
    </source>
</evidence>
<feature type="compositionally biased region" description="Low complexity" evidence="4">
    <location>
        <begin position="438"/>
        <end position="450"/>
    </location>
</feature>
<dbReference type="InterPro" id="IPR043129">
    <property type="entry name" value="ATPase_NBD"/>
</dbReference>
<dbReference type="eggNOG" id="KOG0681">
    <property type="taxonomic scope" value="Eukaryota"/>
</dbReference>
<reference evidence="6" key="1">
    <citation type="submission" date="2011-02" db="EMBL/GenBank/DDBJ databases">
        <title>The Genome Sequence of Capsaspora owczarzaki ATCC 30864.</title>
        <authorList>
            <person name="Russ C."/>
            <person name="Cuomo C."/>
            <person name="Burger G."/>
            <person name="Gray M.W."/>
            <person name="Holland P.W.H."/>
            <person name="King N."/>
            <person name="Lang F.B.F."/>
            <person name="Roger A.J."/>
            <person name="Ruiz-Trillo I."/>
            <person name="Young S.K."/>
            <person name="Zeng Q."/>
            <person name="Gargeya S."/>
            <person name="Alvarado L."/>
            <person name="Berlin A."/>
            <person name="Chapman S.B."/>
            <person name="Chen Z."/>
            <person name="Freedman E."/>
            <person name="Gellesch M."/>
            <person name="Goldberg J."/>
            <person name="Griggs A."/>
            <person name="Gujja S."/>
            <person name="Heilman E."/>
            <person name="Heiman D."/>
            <person name="Howarth C."/>
            <person name="Mehta T."/>
            <person name="Neiman D."/>
            <person name="Pearson M."/>
            <person name="Roberts A."/>
            <person name="Saif S."/>
            <person name="Shea T."/>
            <person name="Shenoy N."/>
            <person name="Sisk P."/>
            <person name="Stolte C."/>
            <person name="Sykes S."/>
            <person name="White J."/>
            <person name="Yandava C."/>
            <person name="Haas B."/>
            <person name="Nusbaum C."/>
            <person name="Birren B."/>
        </authorList>
    </citation>
    <scope>NUCLEOTIDE SEQUENCE</scope>
    <source>
        <strain evidence="6">ATCC 30864</strain>
    </source>
</reference>
<dbReference type="EMBL" id="KE346374">
    <property type="protein sequence ID" value="KJE97448.1"/>
    <property type="molecule type" value="Genomic_DNA"/>
</dbReference>
<feature type="compositionally biased region" description="Low complexity" evidence="4">
    <location>
        <begin position="104"/>
        <end position="122"/>
    </location>
</feature>
<evidence type="ECO:0000256" key="1">
    <source>
        <dbReference type="ARBA" id="ARBA00004123"/>
    </source>
</evidence>
<evidence type="ECO:0000256" key="2">
    <source>
        <dbReference type="ARBA" id="ARBA00023242"/>
    </source>
</evidence>
<dbReference type="Gene3D" id="3.90.640.10">
    <property type="entry name" value="Actin, Chain A, domain 4"/>
    <property type="match status" value="2"/>
</dbReference>
<keyword evidence="2" id="KW-0539">Nucleus</keyword>
<dbReference type="PhylomeDB" id="A0A0D2WXG1"/>
<proteinExistence type="inferred from homology"/>
<comment type="similarity">
    <text evidence="3">Belongs to the actin family.</text>
</comment>
<dbReference type="Pfam" id="PF00022">
    <property type="entry name" value="Actin"/>
    <property type="match status" value="2"/>
</dbReference>
<dbReference type="InParanoid" id="A0A0D2WXG1"/>
<dbReference type="OrthoDB" id="7340501at2759"/>
<dbReference type="PANTHER" id="PTHR11937">
    <property type="entry name" value="ACTIN"/>
    <property type="match status" value="1"/>
</dbReference>
<dbReference type="FunFam" id="3.30.420.40:FF:000048">
    <property type="entry name" value="ARP5 actin-related protein 5 homolog"/>
    <property type="match status" value="1"/>
</dbReference>
<evidence type="ECO:0000256" key="3">
    <source>
        <dbReference type="RuleBase" id="RU000487"/>
    </source>
</evidence>
<name>A0A0D2WXG1_CAPO3</name>
<dbReference type="Proteomes" id="UP000008743">
    <property type="component" value="Unassembled WGS sequence"/>
</dbReference>
<dbReference type="AlphaFoldDB" id="A0A0D2WXG1"/>
<protein>
    <recommendedName>
        <fullName evidence="7">Actin-related protein 5</fullName>
    </recommendedName>
</protein>
<accession>A0A0D2WXG1</accession>
<dbReference type="GO" id="GO:0005634">
    <property type="term" value="C:nucleus"/>
    <property type="evidence" value="ECO:0007669"/>
    <property type="project" value="UniProtKB-SubCell"/>
</dbReference>
<dbReference type="Gene3D" id="3.30.420.40">
    <property type="match status" value="5"/>
</dbReference>
<evidence type="ECO:0000256" key="4">
    <source>
        <dbReference type="SAM" id="MobiDB-lite"/>
    </source>
</evidence>
<dbReference type="STRING" id="595528.A0A0D2WXG1"/>
<dbReference type="SUPFAM" id="SSF53067">
    <property type="entry name" value="Actin-like ATPase domain"/>
    <property type="match status" value="2"/>
</dbReference>
<feature type="region of interest" description="Disordered" evidence="4">
    <location>
        <begin position="380"/>
        <end position="507"/>
    </location>
</feature>
<feature type="compositionally biased region" description="Basic and acidic residues" evidence="4">
    <location>
        <begin position="380"/>
        <end position="391"/>
    </location>
</feature>
<evidence type="ECO:0000313" key="5">
    <source>
        <dbReference type="EMBL" id="KJE97448.1"/>
    </source>
</evidence>
<feature type="compositionally biased region" description="Low complexity" evidence="4">
    <location>
        <begin position="395"/>
        <end position="409"/>
    </location>
</feature>
<dbReference type="FunCoup" id="A0A0D2WXG1">
    <property type="interactions" value="263"/>
</dbReference>